<dbReference type="EMBL" id="QEAN01000007">
    <property type="protein sequence ID" value="TPX54264.1"/>
    <property type="molecule type" value="Genomic_DNA"/>
</dbReference>
<proteinExistence type="predicted"/>
<comment type="caution">
    <text evidence="1">The sequence shown here is derived from an EMBL/GenBank/DDBJ whole genome shotgun (WGS) entry which is preliminary data.</text>
</comment>
<name>A0A507DRA3_9FUNG</name>
<sequence length="97" mass="10905">MKVVHPGLARARVERLSRRCENPQQSGLRVTQTCDLQKFQSCYLGVNSKGDKTEQCDMNLSYSLCHPGTGRLYHYKTLNLAADIGCQSVLYFISTCT</sequence>
<reference evidence="1 2" key="1">
    <citation type="journal article" date="2019" name="Sci. Rep.">
        <title>Comparative genomics of chytrid fungi reveal insights into the obligate biotrophic and pathogenic lifestyle of Synchytrium endobioticum.</title>
        <authorList>
            <person name="van de Vossenberg B.T.L.H."/>
            <person name="Warris S."/>
            <person name="Nguyen H.D.T."/>
            <person name="van Gent-Pelzer M.P.E."/>
            <person name="Joly D.L."/>
            <person name="van de Geest H.C."/>
            <person name="Bonants P.J.M."/>
            <person name="Smith D.S."/>
            <person name="Levesque C.A."/>
            <person name="van der Lee T.A.J."/>
        </authorList>
    </citation>
    <scope>NUCLEOTIDE SEQUENCE [LARGE SCALE GENOMIC DNA]</scope>
    <source>
        <strain evidence="1 2">MB42</strain>
    </source>
</reference>
<organism evidence="1 2">
    <name type="scientific">Synchytrium endobioticum</name>
    <dbReference type="NCBI Taxonomy" id="286115"/>
    <lineage>
        <taxon>Eukaryota</taxon>
        <taxon>Fungi</taxon>
        <taxon>Fungi incertae sedis</taxon>
        <taxon>Chytridiomycota</taxon>
        <taxon>Chytridiomycota incertae sedis</taxon>
        <taxon>Chytridiomycetes</taxon>
        <taxon>Synchytriales</taxon>
        <taxon>Synchytriaceae</taxon>
        <taxon>Synchytrium</taxon>
    </lineage>
</organism>
<evidence type="ECO:0000313" key="1">
    <source>
        <dbReference type="EMBL" id="TPX54264.1"/>
    </source>
</evidence>
<gene>
    <name evidence="1" type="ORF">SeMB42_g00340</name>
</gene>
<dbReference type="Proteomes" id="UP000317494">
    <property type="component" value="Unassembled WGS sequence"/>
</dbReference>
<evidence type="ECO:0000313" key="2">
    <source>
        <dbReference type="Proteomes" id="UP000317494"/>
    </source>
</evidence>
<protein>
    <submittedName>
        <fullName evidence="1">Uncharacterized protein</fullName>
    </submittedName>
</protein>
<dbReference type="AlphaFoldDB" id="A0A507DRA3"/>
<dbReference type="VEuPathDB" id="FungiDB:SeMB42_g00340"/>
<keyword evidence="2" id="KW-1185">Reference proteome</keyword>
<accession>A0A507DRA3</accession>